<keyword evidence="3" id="KW-0597">Phosphoprotein</keyword>
<keyword evidence="5" id="KW-0547">Nucleotide-binding</keyword>
<evidence type="ECO:0000259" key="12">
    <source>
        <dbReference type="PROSITE" id="PS50109"/>
    </source>
</evidence>
<dbReference type="InterPro" id="IPR004358">
    <property type="entry name" value="Sig_transdc_His_kin-like_C"/>
</dbReference>
<dbReference type="PANTHER" id="PTHR43711:SF26">
    <property type="entry name" value="SENSOR HISTIDINE KINASE RCSC"/>
    <property type="match status" value="1"/>
</dbReference>
<evidence type="ECO:0000256" key="8">
    <source>
        <dbReference type="ARBA" id="ARBA00023012"/>
    </source>
</evidence>
<dbReference type="Gene3D" id="1.10.287.130">
    <property type="match status" value="1"/>
</dbReference>
<dbReference type="AlphaFoldDB" id="A0A1I3CGC5"/>
<dbReference type="PROSITE" id="PS50109">
    <property type="entry name" value="HIS_KIN"/>
    <property type="match status" value="1"/>
</dbReference>
<dbReference type="InterPro" id="IPR000014">
    <property type="entry name" value="PAS"/>
</dbReference>
<evidence type="ECO:0000256" key="10">
    <source>
        <dbReference type="ARBA" id="ARBA00070616"/>
    </source>
</evidence>
<dbReference type="CDD" id="cd00130">
    <property type="entry name" value="PAS"/>
    <property type="match status" value="1"/>
</dbReference>
<feature type="coiled-coil region" evidence="11">
    <location>
        <begin position="116"/>
        <end position="174"/>
    </location>
</feature>
<evidence type="ECO:0000256" key="3">
    <source>
        <dbReference type="ARBA" id="ARBA00022553"/>
    </source>
</evidence>
<dbReference type="STRING" id="1477437.SAMN05444682_10128"/>
<dbReference type="InterPro" id="IPR005467">
    <property type="entry name" value="His_kinase_dom"/>
</dbReference>
<evidence type="ECO:0000256" key="9">
    <source>
        <dbReference type="ARBA" id="ARBA00059827"/>
    </source>
</evidence>
<dbReference type="InterPro" id="IPR000700">
    <property type="entry name" value="PAS-assoc_C"/>
</dbReference>
<dbReference type="Pfam" id="PF00989">
    <property type="entry name" value="PAS"/>
    <property type="match status" value="1"/>
</dbReference>
<dbReference type="GO" id="GO:0000155">
    <property type="term" value="F:phosphorelay sensor kinase activity"/>
    <property type="evidence" value="ECO:0007669"/>
    <property type="project" value="InterPro"/>
</dbReference>
<dbReference type="Gene3D" id="3.30.565.10">
    <property type="entry name" value="Histidine kinase-like ATPase, C-terminal domain"/>
    <property type="match status" value="1"/>
</dbReference>
<gene>
    <name evidence="15" type="ORF">SAMN05444682_10128</name>
</gene>
<dbReference type="InterPro" id="IPR050736">
    <property type="entry name" value="Sensor_HK_Regulatory"/>
</dbReference>
<dbReference type="SUPFAM" id="SSF55874">
    <property type="entry name" value="ATPase domain of HSP90 chaperone/DNA topoisomerase II/histidine kinase"/>
    <property type="match status" value="1"/>
</dbReference>
<name>A0A1I3CGC5_9SPHI</name>
<dbReference type="CDD" id="cd00075">
    <property type="entry name" value="HATPase"/>
    <property type="match status" value="1"/>
</dbReference>
<dbReference type="SUPFAM" id="SSF55785">
    <property type="entry name" value="PYP-like sensor domain (PAS domain)"/>
    <property type="match status" value="1"/>
</dbReference>
<dbReference type="GO" id="GO:0006355">
    <property type="term" value="P:regulation of DNA-templated transcription"/>
    <property type="evidence" value="ECO:0007669"/>
    <property type="project" value="InterPro"/>
</dbReference>
<dbReference type="Gene3D" id="3.30.450.20">
    <property type="entry name" value="PAS domain"/>
    <property type="match status" value="1"/>
</dbReference>
<keyword evidence="7" id="KW-0067">ATP-binding</keyword>
<feature type="domain" description="PAC" evidence="14">
    <location>
        <begin position="81"/>
        <end position="131"/>
    </location>
</feature>
<evidence type="ECO:0000256" key="7">
    <source>
        <dbReference type="ARBA" id="ARBA00022840"/>
    </source>
</evidence>
<evidence type="ECO:0000313" key="15">
    <source>
        <dbReference type="EMBL" id="SFH73600.1"/>
    </source>
</evidence>
<dbReference type="EMBL" id="FOQO01000001">
    <property type="protein sequence ID" value="SFH73600.1"/>
    <property type="molecule type" value="Genomic_DNA"/>
</dbReference>
<dbReference type="FunFam" id="3.30.450.20:FF:000060">
    <property type="entry name" value="Sensor protein FixL"/>
    <property type="match status" value="1"/>
</dbReference>
<dbReference type="InterPro" id="IPR003594">
    <property type="entry name" value="HATPase_dom"/>
</dbReference>
<dbReference type="EC" id="2.7.13.3" evidence="2"/>
<accession>A0A1I3CGC5</accession>
<dbReference type="SMART" id="SM00091">
    <property type="entry name" value="PAS"/>
    <property type="match status" value="1"/>
</dbReference>
<dbReference type="InterPro" id="IPR036097">
    <property type="entry name" value="HisK_dim/P_sf"/>
</dbReference>
<evidence type="ECO:0000256" key="2">
    <source>
        <dbReference type="ARBA" id="ARBA00012438"/>
    </source>
</evidence>
<evidence type="ECO:0000259" key="13">
    <source>
        <dbReference type="PROSITE" id="PS50112"/>
    </source>
</evidence>
<sequence length="397" mass="44365">MMDTAKLLKAIIENAIDGIITIDRHGIVDSINPAASNLFGYEAHEVIGHNVSMLMPEPDHSRHDQYIHNYLETGVKKIIGIGREVRGLRKNGTTFPFRLAVSEVHYENKIAFTGFVHDLSKEKEAEEKLIQHMEELEATVSNRTKDLIKLVSELEKTKSEVSQSLEKEKELNQLKSRFVSMASHEFRTPLSAVQLSASLIEKYAEKPDLANVLKHTTRIKNSVQLLTSILNDFLSLERLEAGKVLAKNEEINLVELAEEITEEMQLICKANQHIVYQHTGSAGKFALDANLLKNSIINLISNAIKYSGENTFIEFNTEISDNTCTIIIKDDGIGIPEDEQKSLFEPFFRAHNTGNIPGTGLGLNIVKRYVSLMGGEVTCQSAQDKGAIFTLTFRTIA</sequence>
<evidence type="ECO:0000313" key="16">
    <source>
        <dbReference type="Proteomes" id="UP000198670"/>
    </source>
</evidence>
<keyword evidence="6" id="KW-0418">Kinase</keyword>
<feature type="domain" description="PAS" evidence="13">
    <location>
        <begin position="4"/>
        <end position="74"/>
    </location>
</feature>
<reference evidence="15 16" key="1">
    <citation type="submission" date="2016-10" db="EMBL/GenBank/DDBJ databases">
        <authorList>
            <person name="de Groot N.N."/>
        </authorList>
    </citation>
    <scope>NUCLEOTIDE SEQUENCE [LARGE SCALE GENOMIC DNA]</scope>
    <source>
        <strain evidence="15 16">RK1</strain>
    </source>
</reference>
<dbReference type="SMART" id="SM00388">
    <property type="entry name" value="HisKA"/>
    <property type="match status" value="1"/>
</dbReference>
<dbReference type="SMART" id="SM00387">
    <property type="entry name" value="HATPase_c"/>
    <property type="match status" value="1"/>
</dbReference>
<evidence type="ECO:0000259" key="14">
    <source>
        <dbReference type="PROSITE" id="PS50113"/>
    </source>
</evidence>
<evidence type="ECO:0000256" key="6">
    <source>
        <dbReference type="ARBA" id="ARBA00022777"/>
    </source>
</evidence>
<dbReference type="PANTHER" id="PTHR43711">
    <property type="entry name" value="TWO-COMPONENT HISTIDINE KINASE"/>
    <property type="match status" value="1"/>
</dbReference>
<dbReference type="PROSITE" id="PS50113">
    <property type="entry name" value="PAC"/>
    <property type="match status" value="1"/>
</dbReference>
<comment type="catalytic activity">
    <reaction evidence="1">
        <text>ATP + protein L-histidine = ADP + protein N-phospho-L-histidine.</text>
        <dbReference type="EC" id="2.7.13.3"/>
    </reaction>
</comment>
<evidence type="ECO:0000256" key="4">
    <source>
        <dbReference type="ARBA" id="ARBA00022679"/>
    </source>
</evidence>
<keyword evidence="16" id="KW-1185">Reference proteome</keyword>
<dbReference type="CDD" id="cd00082">
    <property type="entry name" value="HisKA"/>
    <property type="match status" value="1"/>
</dbReference>
<evidence type="ECO:0000256" key="11">
    <source>
        <dbReference type="SAM" id="Coils"/>
    </source>
</evidence>
<dbReference type="NCBIfam" id="TIGR00229">
    <property type="entry name" value="sensory_box"/>
    <property type="match status" value="1"/>
</dbReference>
<proteinExistence type="predicted"/>
<dbReference type="GO" id="GO:0005524">
    <property type="term" value="F:ATP binding"/>
    <property type="evidence" value="ECO:0007669"/>
    <property type="project" value="UniProtKB-KW"/>
</dbReference>
<feature type="domain" description="Histidine kinase" evidence="12">
    <location>
        <begin position="181"/>
        <end position="397"/>
    </location>
</feature>
<dbReference type="InterPro" id="IPR036890">
    <property type="entry name" value="HATPase_C_sf"/>
</dbReference>
<dbReference type="InterPro" id="IPR013767">
    <property type="entry name" value="PAS_fold"/>
</dbReference>
<evidence type="ECO:0000256" key="1">
    <source>
        <dbReference type="ARBA" id="ARBA00000085"/>
    </source>
</evidence>
<keyword evidence="11" id="KW-0175">Coiled coil</keyword>
<dbReference type="InterPro" id="IPR003661">
    <property type="entry name" value="HisK_dim/P_dom"/>
</dbReference>
<keyword evidence="8" id="KW-0902">Two-component regulatory system</keyword>
<dbReference type="Pfam" id="PF00512">
    <property type="entry name" value="HisKA"/>
    <property type="match status" value="1"/>
</dbReference>
<dbReference type="Proteomes" id="UP000198670">
    <property type="component" value="Unassembled WGS sequence"/>
</dbReference>
<protein>
    <recommendedName>
        <fullName evidence="10">Sensor protein FixL</fullName>
        <ecNumber evidence="2">2.7.13.3</ecNumber>
    </recommendedName>
</protein>
<keyword evidence="4" id="KW-0808">Transferase</keyword>
<dbReference type="InterPro" id="IPR035965">
    <property type="entry name" value="PAS-like_dom_sf"/>
</dbReference>
<dbReference type="Pfam" id="PF02518">
    <property type="entry name" value="HATPase_c"/>
    <property type="match status" value="1"/>
</dbReference>
<organism evidence="15 16">
    <name type="scientific">Parapedobacter indicus</name>
    <dbReference type="NCBI Taxonomy" id="1477437"/>
    <lineage>
        <taxon>Bacteria</taxon>
        <taxon>Pseudomonadati</taxon>
        <taxon>Bacteroidota</taxon>
        <taxon>Sphingobacteriia</taxon>
        <taxon>Sphingobacteriales</taxon>
        <taxon>Sphingobacteriaceae</taxon>
        <taxon>Parapedobacter</taxon>
    </lineage>
</organism>
<dbReference type="PRINTS" id="PR00344">
    <property type="entry name" value="BCTRLSENSOR"/>
</dbReference>
<dbReference type="SUPFAM" id="SSF47384">
    <property type="entry name" value="Homodimeric domain of signal transducing histidine kinase"/>
    <property type="match status" value="1"/>
</dbReference>
<evidence type="ECO:0000256" key="5">
    <source>
        <dbReference type="ARBA" id="ARBA00022741"/>
    </source>
</evidence>
<dbReference type="PROSITE" id="PS50112">
    <property type="entry name" value="PAS"/>
    <property type="match status" value="1"/>
</dbReference>
<comment type="function">
    <text evidence="9">Putative oxygen sensor; modulates the activity of FixJ, a transcriptional activator of nitrogen fixation fixK gene. FixL probably acts as a kinase that phosphorylates FixJ.</text>
</comment>